<dbReference type="SUPFAM" id="SSF48452">
    <property type="entry name" value="TPR-like"/>
    <property type="match status" value="1"/>
</dbReference>
<dbReference type="PANTHER" id="PTHR44858">
    <property type="entry name" value="TETRATRICOPEPTIDE REPEAT PROTEIN 6"/>
    <property type="match status" value="1"/>
</dbReference>
<accession>A0A6J4KGR6</accession>
<name>A0A6J4KGR6_9CYAN</name>
<dbReference type="Pfam" id="PF13414">
    <property type="entry name" value="TPR_11"/>
    <property type="match status" value="3"/>
</dbReference>
<keyword evidence="5" id="KW-1133">Transmembrane helix</keyword>
<dbReference type="PANTHER" id="PTHR44858:SF1">
    <property type="entry name" value="UDP-N-ACETYLGLUCOSAMINE--PEPTIDE N-ACETYLGLUCOSAMINYLTRANSFERASE SPINDLY-RELATED"/>
    <property type="match status" value="1"/>
</dbReference>
<dbReference type="AlphaFoldDB" id="A0A6J4KGR6"/>
<dbReference type="SMART" id="SM00028">
    <property type="entry name" value="TPR"/>
    <property type="match status" value="6"/>
</dbReference>
<evidence type="ECO:0000256" key="1">
    <source>
        <dbReference type="ARBA" id="ARBA00022737"/>
    </source>
</evidence>
<keyword evidence="2 3" id="KW-0802">TPR repeat</keyword>
<reference evidence="6" key="1">
    <citation type="submission" date="2020-02" db="EMBL/GenBank/DDBJ databases">
        <authorList>
            <person name="Meier V. D."/>
        </authorList>
    </citation>
    <scope>NUCLEOTIDE SEQUENCE</scope>
    <source>
        <strain evidence="6">AVDCRST_MAG94</strain>
    </source>
</reference>
<evidence type="ECO:0000256" key="4">
    <source>
        <dbReference type="SAM" id="MobiDB-lite"/>
    </source>
</evidence>
<keyword evidence="1" id="KW-0677">Repeat</keyword>
<dbReference type="InterPro" id="IPR019734">
    <property type="entry name" value="TPR_rpt"/>
</dbReference>
<evidence type="ECO:0000256" key="5">
    <source>
        <dbReference type="SAM" id="Phobius"/>
    </source>
</evidence>
<feature type="repeat" description="TPR" evidence="3">
    <location>
        <begin position="180"/>
        <end position="213"/>
    </location>
</feature>
<feature type="repeat" description="TPR" evidence="3">
    <location>
        <begin position="146"/>
        <end position="179"/>
    </location>
</feature>
<feature type="repeat" description="TPR" evidence="3">
    <location>
        <begin position="319"/>
        <end position="352"/>
    </location>
</feature>
<feature type="compositionally biased region" description="Basic and acidic residues" evidence="4">
    <location>
        <begin position="7"/>
        <end position="34"/>
    </location>
</feature>
<dbReference type="EMBL" id="CADCTY010000219">
    <property type="protein sequence ID" value="CAA9305664.1"/>
    <property type="molecule type" value="Genomic_DNA"/>
</dbReference>
<dbReference type="GO" id="GO:0046813">
    <property type="term" value="P:receptor-mediated virion attachment to host cell"/>
    <property type="evidence" value="ECO:0007669"/>
    <property type="project" value="TreeGrafter"/>
</dbReference>
<feature type="repeat" description="TPR" evidence="3">
    <location>
        <begin position="248"/>
        <end position="281"/>
    </location>
</feature>
<dbReference type="InterPro" id="IPR050498">
    <property type="entry name" value="Ycf3"/>
</dbReference>
<dbReference type="PROSITE" id="PS50293">
    <property type="entry name" value="TPR_REGION"/>
    <property type="match status" value="1"/>
</dbReference>
<dbReference type="GO" id="GO:0009279">
    <property type="term" value="C:cell outer membrane"/>
    <property type="evidence" value="ECO:0007669"/>
    <property type="project" value="TreeGrafter"/>
</dbReference>
<dbReference type="Gene3D" id="1.25.40.10">
    <property type="entry name" value="Tetratricopeptide repeat domain"/>
    <property type="match status" value="3"/>
</dbReference>
<feature type="transmembrane region" description="Helical" evidence="5">
    <location>
        <begin position="104"/>
        <end position="125"/>
    </location>
</feature>
<evidence type="ECO:0000256" key="2">
    <source>
        <dbReference type="ARBA" id="ARBA00022803"/>
    </source>
</evidence>
<gene>
    <name evidence="6" type="ORF">AVDCRST_MAG94-658</name>
</gene>
<dbReference type="PROSITE" id="PS50005">
    <property type="entry name" value="TPR"/>
    <property type="match status" value="6"/>
</dbReference>
<dbReference type="InterPro" id="IPR011990">
    <property type="entry name" value="TPR-like_helical_dom_sf"/>
</dbReference>
<feature type="region of interest" description="Disordered" evidence="4">
    <location>
        <begin position="1"/>
        <end position="62"/>
    </location>
</feature>
<keyword evidence="5" id="KW-0472">Membrane</keyword>
<organism evidence="6">
    <name type="scientific">uncultured Leptolyngbya sp</name>
    <dbReference type="NCBI Taxonomy" id="332963"/>
    <lineage>
        <taxon>Bacteria</taxon>
        <taxon>Bacillati</taxon>
        <taxon>Cyanobacteriota</taxon>
        <taxon>Cyanophyceae</taxon>
        <taxon>Leptolyngbyales</taxon>
        <taxon>Leptolyngbyaceae</taxon>
        <taxon>Leptolyngbya group</taxon>
        <taxon>Leptolyngbya</taxon>
        <taxon>environmental samples</taxon>
    </lineage>
</organism>
<evidence type="ECO:0000256" key="3">
    <source>
        <dbReference type="PROSITE-ProRule" id="PRU00339"/>
    </source>
</evidence>
<proteinExistence type="predicted"/>
<feature type="repeat" description="TPR" evidence="3">
    <location>
        <begin position="214"/>
        <end position="247"/>
    </location>
</feature>
<sequence>MGTPDDSQPKEDPSLPSDPRDGGTPDDSRAREAILQRLFSLTEPERSPSSERSPHPESLPDAEAAPALFPRSMSEVRSVSEASAVVPSKAQSNMDRIRRSASNYQALIIPAILLAAIVGLLAAVLSSTNRPNWFNFGQTSADPAAAQRFNNDGLRKARAGQDKEAIEDYNQAIEKNPNDATAYLNRGVARHKLGDVGAAIKDYEQALKLDPSSAVLHSNLSYAYYDRQNYDKALEAGNQAVALDGNFAQAHINLANARAKKGDNDAALQDYAQAIALRPQAPILAGAYNNRGNVQFALNRTREGIGDYNQAIRLNSNYADAYYNLGLAQQALDDRRAAIRSLQTAASLYQQENKESLQRAATERANALQRGNS</sequence>
<feature type="repeat" description="TPR" evidence="3">
    <location>
        <begin position="285"/>
        <end position="318"/>
    </location>
</feature>
<protein>
    <submittedName>
        <fullName evidence="6">TPR domain protein, putative component of TonB system</fullName>
    </submittedName>
</protein>
<evidence type="ECO:0000313" key="6">
    <source>
        <dbReference type="EMBL" id="CAA9305664.1"/>
    </source>
</evidence>
<feature type="compositionally biased region" description="Basic and acidic residues" evidence="4">
    <location>
        <begin position="43"/>
        <end position="55"/>
    </location>
</feature>
<keyword evidence="5" id="KW-0812">Transmembrane</keyword>